<dbReference type="AlphaFoldDB" id="A0A1Z4KP22"/>
<evidence type="ECO:0000313" key="2">
    <source>
        <dbReference type="EMBL" id="BAY70708.1"/>
    </source>
</evidence>
<dbReference type="Gene3D" id="2.160.20.10">
    <property type="entry name" value="Single-stranded right-handed beta-helix, Pectin lyase-like"/>
    <property type="match status" value="2"/>
</dbReference>
<dbReference type="NCBIfam" id="TIGR01901">
    <property type="entry name" value="adhes_NPXG"/>
    <property type="match status" value="1"/>
</dbReference>
<sequence>MKITFANLSLLSAIYILVIGNISVHAQVTPDNTLNTSVSGSNHYSITNGTRVGNNLFHSFSQFSIPNNGSALFDNASDVQNIFSRVTGGHVSTINGSINAKGSANVFLINPNGIIFGANARLNIGGSFVGTTANSIQFLDGVEFSATNPTISPLLTINIPLGLQFGQNPSAIQVQASGTQLQVPTGKTLALIGGDIFVDSRNLSTSQGRIEFGAVGEGTVSLTPNNLGWSLGYQDVQSFGNIDLSNQTLLSTGGNGEIHLWGANVSLSGGSRVSIQNMTNVQTPGKISVHATKLLTVTGDNPSGTTTSAVRAGAIGTGMVGNIEISTRDLMANNGGIILTSNISNSVGGGNITVNASGNIQVAGVGKISTNRSGISGLTFLSGKGGDVSVVANRLEILDGSVVTTSTIGTGAAGNVTVKATESIELAGVETVSTSFAPSSLSSSTLAAGNSGNLIVNTARLSVQSGARVEASSYASGKAGNVTLHATESIEVAGKPRQSFLIPSFIGSSTVQQAGTSRVLTGNSGDVQITTQQLKVANSGLINVRNDGRGNAGMVKINVNSLVLNTQGAITAVTQMGEGGNIDVNTQTLLMRHNSAINATSNAIGDGGNITINSPIIVGLENSDIIANAVHGKGGNIQITTQGIIGLQYSPQLTSENDITASSQFGVNGTVEVNNIGVDPKSGLIQLPANITDQSQQIASGCSNTTGSSFVATGRGGIPQNPTQEMRSDRTWSDIRDISAFQNRPQIQSQTPTQPQILIQATSWHRNTQGKIELVAEQSSTQAQLSLTCAAISKS</sequence>
<name>A0A1Z4KP22_ANAVA</name>
<dbReference type="InterPro" id="IPR011050">
    <property type="entry name" value="Pectin_lyase_fold/virulence"/>
</dbReference>
<gene>
    <name evidence="2" type="ORF">NIES23_35160</name>
</gene>
<accession>A0A1Z4KP22</accession>
<feature type="domain" description="Filamentous haemagglutinin FhaB/tRNA nuclease CdiA-like TPS" evidence="1">
    <location>
        <begin position="29"/>
        <end position="139"/>
    </location>
</feature>
<dbReference type="InterPro" id="IPR012334">
    <property type="entry name" value="Pectin_lyas_fold"/>
</dbReference>
<dbReference type="SMART" id="SM00912">
    <property type="entry name" value="Haemagg_act"/>
    <property type="match status" value="1"/>
</dbReference>
<evidence type="ECO:0000259" key="1">
    <source>
        <dbReference type="SMART" id="SM00912"/>
    </source>
</evidence>
<reference evidence="2 3" key="1">
    <citation type="submission" date="2017-06" db="EMBL/GenBank/DDBJ databases">
        <title>Genome sequencing of cyanobaciteial culture collection at National Institute for Environmental Studies (NIES).</title>
        <authorList>
            <person name="Hirose Y."/>
            <person name="Shimura Y."/>
            <person name="Fujisawa T."/>
            <person name="Nakamura Y."/>
            <person name="Kawachi M."/>
        </authorList>
    </citation>
    <scope>NUCLEOTIDE SEQUENCE [LARGE SCALE GENOMIC DNA]</scope>
    <source>
        <strain evidence="2 3">NIES-23</strain>
    </source>
</reference>
<evidence type="ECO:0000313" key="3">
    <source>
        <dbReference type="Proteomes" id="UP000217507"/>
    </source>
</evidence>
<dbReference type="Proteomes" id="UP000217507">
    <property type="component" value="Chromosome"/>
</dbReference>
<dbReference type="EMBL" id="AP018216">
    <property type="protein sequence ID" value="BAY70708.1"/>
    <property type="molecule type" value="Genomic_DNA"/>
</dbReference>
<dbReference type="Pfam" id="PF05860">
    <property type="entry name" value="TPS"/>
    <property type="match status" value="1"/>
</dbReference>
<dbReference type="SUPFAM" id="SSF51126">
    <property type="entry name" value="Pectin lyase-like"/>
    <property type="match status" value="3"/>
</dbReference>
<dbReference type="InterPro" id="IPR008638">
    <property type="entry name" value="FhaB/CdiA-like_TPS"/>
</dbReference>
<protein>
    <recommendedName>
        <fullName evidence="1">Filamentous haemagglutinin FhaB/tRNA nuclease CdiA-like TPS domain-containing protein</fullName>
    </recommendedName>
</protein>
<proteinExistence type="predicted"/>
<organism evidence="2 3">
    <name type="scientific">Trichormus variabilis NIES-23</name>
    <dbReference type="NCBI Taxonomy" id="1973479"/>
    <lineage>
        <taxon>Bacteria</taxon>
        <taxon>Bacillati</taxon>
        <taxon>Cyanobacteriota</taxon>
        <taxon>Cyanophyceae</taxon>
        <taxon>Nostocales</taxon>
        <taxon>Nostocaceae</taxon>
        <taxon>Trichormus</taxon>
    </lineage>
</organism>